<evidence type="ECO:0000313" key="1">
    <source>
        <dbReference type="EMBL" id="KAF7182855.1"/>
    </source>
</evidence>
<sequence length="536" mass="59134">MPQKIDSSWLEIHVGQKGVFVRDHGRLAKLISELPQPDQQYPALSIFLGGKGKDKALRAIFPRNNIRRTASRASIGLRCETLSAETNEPLLFADGDVGEPTLGQPPHVLPGDHLVPGGPTSSLSAVQTVYSRLVVPFADLICIFAIDFQDLAAVAQYLVGVTRTGSPSGLPLAVRPKVIVVLEETSPNRTVSNDITQFYQQLNRIDRRRLRESFSSLNVIHLDSKLPETIQYERLRLFIKDQQSSMQALRRANWCQFTAQHLAALFQAALRTFGTESRFNFVKATRLTSPVAPGLHHHLAHFWEIGLEGGCSFRTLARFVASALLMDQYTPGMILLEPKVVFRTLYRAAVMKSCQTYKRLVAGGAQNSVNKELGVAANLRLPWLPVKDLIGLVEREFVQGFHAIATSSKASVDLRQETLTSLSHELGQIKSHRLFGGPAGDAEYRFTLSMCLLCLSQEELVVDVLPPTMYPTILAVDGGGVRGVIPLEYLILIQESLGRKCKLRDLVDLAVGPSSGMFGLSPIKKNRCDQHLSTPA</sequence>
<dbReference type="Gene3D" id="3.40.1090.10">
    <property type="entry name" value="Cytosolic phospholipase A2 catalytic domain"/>
    <property type="match status" value="1"/>
</dbReference>
<protein>
    <recommendedName>
        <fullName evidence="3">PNPLA domain-containing protein</fullName>
    </recommendedName>
</protein>
<evidence type="ECO:0008006" key="3">
    <source>
        <dbReference type="Google" id="ProtNLM"/>
    </source>
</evidence>
<keyword evidence="2" id="KW-1185">Reference proteome</keyword>
<reference evidence="1" key="1">
    <citation type="submission" date="2020-06" db="EMBL/GenBank/DDBJ databases">
        <title>Draft genome sequences of strains closely related to Aspergillus parafelis and Aspergillus hiratsukae.</title>
        <authorList>
            <person name="Dos Santos R.A.C."/>
            <person name="Rivero-Menendez O."/>
            <person name="Steenwyk J.L."/>
            <person name="Mead M.E."/>
            <person name="Goldman G.H."/>
            <person name="Alastruey-Izquierdo A."/>
            <person name="Rokas A."/>
        </authorList>
    </citation>
    <scope>NUCLEOTIDE SEQUENCE</scope>
    <source>
        <strain evidence="1">CNM-CM7691</strain>
    </source>
</reference>
<dbReference type="EMBL" id="JACBAG010001757">
    <property type="protein sequence ID" value="KAF7182855.1"/>
    <property type="molecule type" value="Genomic_DNA"/>
</dbReference>
<name>A0A8H6VDG9_9EURO</name>
<proteinExistence type="predicted"/>
<evidence type="ECO:0000313" key="2">
    <source>
        <dbReference type="Proteomes" id="UP000641853"/>
    </source>
</evidence>
<dbReference type="Proteomes" id="UP000641853">
    <property type="component" value="Unassembled WGS sequence"/>
</dbReference>
<organism evidence="1 2">
    <name type="scientific">Aspergillus felis</name>
    <dbReference type="NCBI Taxonomy" id="1287682"/>
    <lineage>
        <taxon>Eukaryota</taxon>
        <taxon>Fungi</taxon>
        <taxon>Dikarya</taxon>
        <taxon>Ascomycota</taxon>
        <taxon>Pezizomycotina</taxon>
        <taxon>Eurotiomycetes</taxon>
        <taxon>Eurotiomycetidae</taxon>
        <taxon>Eurotiales</taxon>
        <taxon>Aspergillaceae</taxon>
        <taxon>Aspergillus</taxon>
        <taxon>Aspergillus subgen. Fumigati</taxon>
    </lineage>
</organism>
<accession>A0A8H6VDG9</accession>
<comment type="caution">
    <text evidence="1">The sequence shown here is derived from an EMBL/GenBank/DDBJ whole genome shotgun (WGS) entry which is preliminary data.</text>
</comment>
<dbReference type="AlphaFoldDB" id="A0A8H6VDG9"/>
<gene>
    <name evidence="1" type="ORF">CNMCM7691_002599</name>
</gene>